<accession>F4D197</accession>
<proteinExistence type="predicted"/>
<organism evidence="1 2">
    <name type="scientific">Pseudonocardia dioxanivorans (strain ATCC 55486 / DSM 44775 / JCM 13855 / CB1190)</name>
    <dbReference type="NCBI Taxonomy" id="675635"/>
    <lineage>
        <taxon>Bacteria</taxon>
        <taxon>Bacillati</taxon>
        <taxon>Actinomycetota</taxon>
        <taxon>Actinomycetes</taxon>
        <taxon>Pseudonocardiales</taxon>
        <taxon>Pseudonocardiaceae</taxon>
        <taxon>Pseudonocardia</taxon>
    </lineage>
</organism>
<keyword evidence="2" id="KW-1185">Reference proteome</keyword>
<gene>
    <name evidence="1" type="ordered locus">Psed_5758</name>
</gene>
<dbReference type="STRING" id="675635.Psed_5758"/>
<dbReference type="HOGENOM" id="CLU_1936334_0_0_11"/>
<evidence type="ECO:0000313" key="2">
    <source>
        <dbReference type="Proteomes" id="UP000007809"/>
    </source>
</evidence>
<dbReference type="Proteomes" id="UP000007809">
    <property type="component" value="Chromosome"/>
</dbReference>
<reference evidence="1 2" key="1">
    <citation type="journal article" date="2011" name="J. Bacteriol.">
        <title>Genome sequence of the 1,4-dioxane-degrading Pseudonocardia dioxanivorans strain CB1190.</title>
        <authorList>
            <person name="Sales C.M."/>
            <person name="Mahendra S."/>
            <person name="Grostern A."/>
            <person name="Parales R.E."/>
            <person name="Goodwin L.A."/>
            <person name="Woyke T."/>
            <person name="Nolan M."/>
            <person name="Lapidus A."/>
            <person name="Chertkov O."/>
            <person name="Ovchinnikova G."/>
            <person name="Sczyrba A."/>
            <person name="Alvarez-Cohen L."/>
        </authorList>
    </citation>
    <scope>NUCLEOTIDE SEQUENCE [LARGE SCALE GENOMIC DNA]</scope>
    <source>
        <strain evidence="2">ATCC 55486 / DSM 44775 / JCM 13855 / CB1190</strain>
    </source>
</reference>
<dbReference type="RefSeq" id="WP_013677784.1">
    <property type="nucleotide sequence ID" value="NC_015312.1"/>
</dbReference>
<sequence>MSYQIIAEVPVEPADRAVVLDKDGHAWQRVGATWAGVGGNLFGGKHWRHLVVDRGPLTLLARTDLDDVARRIQDSTERLTLGWVTSGPDGRTTVQNDIHQHRTAVGQLHALVAELRGEPVDTESDTEETA</sequence>
<name>F4D197_PSEUX</name>
<dbReference type="KEGG" id="pdx:Psed_5758"/>
<protein>
    <submittedName>
        <fullName evidence="1">Uncharacterized protein</fullName>
    </submittedName>
</protein>
<evidence type="ECO:0000313" key="1">
    <source>
        <dbReference type="EMBL" id="AEA27885.1"/>
    </source>
</evidence>
<dbReference type="AlphaFoldDB" id="F4D197"/>
<dbReference type="EMBL" id="CP002593">
    <property type="protein sequence ID" value="AEA27885.1"/>
    <property type="molecule type" value="Genomic_DNA"/>
</dbReference>